<dbReference type="Proteomes" id="UP000887116">
    <property type="component" value="Unassembled WGS sequence"/>
</dbReference>
<dbReference type="EMBL" id="BMAO01026836">
    <property type="protein sequence ID" value="GFR12809.1"/>
    <property type="molecule type" value="Genomic_DNA"/>
</dbReference>
<evidence type="ECO:0000313" key="2">
    <source>
        <dbReference type="Proteomes" id="UP000887116"/>
    </source>
</evidence>
<evidence type="ECO:0000313" key="1">
    <source>
        <dbReference type="EMBL" id="GFR12809.1"/>
    </source>
</evidence>
<gene>
    <name evidence="1" type="ORF">TNCT_682601</name>
</gene>
<accession>A0A8X6GYE2</accession>
<name>A0A8X6GYE2_TRICU</name>
<comment type="caution">
    <text evidence="1">The sequence shown here is derived from an EMBL/GenBank/DDBJ whole genome shotgun (WGS) entry which is preliminary data.</text>
</comment>
<reference evidence="1" key="1">
    <citation type="submission" date="2020-07" db="EMBL/GenBank/DDBJ databases">
        <title>Multicomponent nature underlies the extraordinary mechanical properties of spider dragline silk.</title>
        <authorList>
            <person name="Kono N."/>
            <person name="Nakamura H."/>
            <person name="Mori M."/>
            <person name="Yoshida Y."/>
            <person name="Ohtoshi R."/>
            <person name="Malay A.D."/>
            <person name="Moran D.A.P."/>
            <person name="Tomita M."/>
            <person name="Numata K."/>
            <person name="Arakawa K."/>
        </authorList>
    </citation>
    <scope>NUCLEOTIDE SEQUENCE</scope>
</reference>
<organism evidence="1 2">
    <name type="scientific">Trichonephila clavata</name>
    <name type="common">Joro spider</name>
    <name type="synonym">Nephila clavata</name>
    <dbReference type="NCBI Taxonomy" id="2740835"/>
    <lineage>
        <taxon>Eukaryota</taxon>
        <taxon>Metazoa</taxon>
        <taxon>Ecdysozoa</taxon>
        <taxon>Arthropoda</taxon>
        <taxon>Chelicerata</taxon>
        <taxon>Arachnida</taxon>
        <taxon>Araneae</taxon>
        <taxon>Araneomorphae</taxon>
        <taxon>Entelegynae</taxon>
        <taxon>Araneoidea</taxon>
        <taxon>Nephilidae</taxon>
        <taxon>Trichonephila</taxon>
    </lineage>
</organism>
<protein>
    <submittedName>
        <fullName evidence="1">Uncharacterized protein</fullName>
    </submittedName>
</protein>
<sequence length="89" mass="9998">MTPLPTKCASLLKISVIQTCDSKETTSPIKPCLLLPDKGEYFTDDQHRKLYTPISQYETCFIPGEEPTPHMEHWIDNGVVSPVTATLSY</sequence>
<dbReference type="AlphaFoldDB" id="A0A8X6GYE2"/>
<keyword evidence="2" id="KW-1185">Reference proteome</keyword>
<proteinExistence type="predicted"/>